<evidence type="ECO:0000256" key="13">
    <source>
        <dbReference type="ARBA" id="ARBA00022991"/>
    </source>
</evidence>
<evidence type="ECO:0000256" key="15">
    <source>
        <dbReference type="ARBA" id="ARBA00023170"/>
    </source>
</evidence>
<dbReference type="Proteomes" id="UP000469159">
    <property type="component" value="Unassembled WGS sequence"/>
</dbReference>
<keyword evidence="18" id="KW-1185">Reference proteome</keyword>
<dbReference type="GO" id="GO:0005524">
    <property type="term" value="F:ATP binding"/>
    <property type="evidence" value="ECO:0007669"/>
    <property type="project" value="UniProtKB-KW"/>
</dbReference>
<evidence type="ECO:0000256" key="10">
    <source>
        <dbReference type="ARBA" id="ARBA00022741"/>
    </source>
</evidence>
<evidence type="ECO:0000256" key="5">
    <source>
        <dbReference type="ARBA" id="ARBA00022606"/>
    </source>
</evidence>
<comment type="catalytic activity">
    <reaction evidence="1">
        <text>ATP + protein L-histidine = ADP + protein N-phospho-L-histidine.</text>
        <dbReference type="EC" id="2.7.13.3"/>
    </reaction>
</comment>
<evidence type="ECO:0000256" key="9">
    <source>
        <dbReference type="ARBA" id="ARBA00022737"/>
    </source>
</evidence>
<organism evidence="17 18">
    <name type="scientific">Croceibacterium soli</name>
    <dbReference type="NCBI Taxonomy" id="1739690"/>
    <lineage>
        <taxon>Bacteria</taxon>
        <taxon>Pseudomonadati</taxon>
        <taxon>Pseudomonadota</taxon>
        <taxon>Alphaproteobacteria</taxon>
        <taxon>Sphingomonadales</taxon>
        <taxon>Erythrobacteraceae</taxon>
        <taxon>Croceibacterium</taxon>
    </lineage>
</organism>
<keyword evidence="4" id="KW-0597">Phosphoprotein</keyword>
<keyword evidence="7" id="KW-0288">FMN</keyword>
<evidence type="ECO:0000259" key="16">
    <source>
        <dbReference type="PROSITE" id="PS50113"/>
    </source>
</evidence>
<keyword evidence="11" id="KW-0418">Kinase</keyword>
<proteinExistence type="predicted"/>
<dbReference type="PROSITE" id="PS50113">
    <property type="entry name" value="PAC"/>
    <property type="match status" value="1"/>
</dbReference>
<keyword evidence="8" id="KW-0808">Transferase</keyword>
<dbReference type="AlphaFoldDB" id="A0A6I4UQ44"/>
<evidence type="ECO:0000256" key="6">
    <source>
        <dbReference type="ARBA" id="ARBA00022630"/>
    </source>
</evidence>
<keyword evidence="12" id="KW-0067">ATP-binding</keyword>
<dbReference type="CDD" id="cd00130">
    <property type="entry name" value="PAS"/>
    <property type="match status" value="1"/>
</dbReference>
<evidence type="ECO:0000256" key="1">
    <source>
        <dbReference type="ARBA" id="ARBA00000085"/>
    </source>
</evidence>
<dbReference type="GO" id="GO:0009881">
    <property type="term" value="F:photoreceptor activity"/>
    <property type="evidence" value="ECO:0007669"/>
    <property type="project" value="UniProtKB-KW"/>
</dbReference>
<evidence type="ECO:0000256" key="3">
    <source>
        <dbReference type="ARBA" id="ARBA00022543"/>
    </source>
</evidence>
<dbReference type="Pfam" id="PF08447">
    <property type="entry name" value="PAS_3"/>
    <property type="match status" value="1"/>
</dbReference>
<dbReference type="InterPro" id="IPR035965">
    <property type="entry name" value="PAS-like_dom_sf"/>
</dbReference>
<dbReference type="SMART" id="SM00086">
    <property type="entry name" value="PAC"/>
    <property type="match status" value="1"/>
</dbReference>
<dbReference type="GO" id="GO:0004673">
    <property type="term" value="F:protein histidine kinase activity"/>
    <property type="evidence" value="ECO:0007669"/>
    <property type="project" value="UniProtKB-EC"/>
</dbReference>
<accession>A0A6I4UQ44</accession>
<evidence type="ECO:0000256" key="4">
    <source>
        <dbReference type="ARBA" id="ARBA00022553"/>
    </source>
</evidence>
<keyword evidence="13" id="KW-0157">Chromophore</keyword>
<dbReference type="NCBIfam" id="TIGR00229">
    <property type="entry name" value="sensory_box"/>
    <property type="match status" value="1"/>
</dbReference>
<dbReference type="SUPFAM" id="SSF55785">
    <property type="entry name" value="PYP-like sensor domain (PAS domain)"/>
    <property type="match status" value="1"/>
</dbReference>
<gene>
    <name evidence="17" type="ORF">GRI75_05495</name>
</gene>
<protein>
    <recommendedName>
        <fullName evidence="2">histidine kinase</fullName>
        <ecNumber evidence="2">2.7.13.3</ecNumber>
    </recommendedName>
</protein>
<dbReference type="EC" id="2.7.13.3" evidence="2"/>
<keyword evidence="3" id="KW-0600">Photoreceptor protein</keyword>
<dbReference type="PANTHER" id="PTHR41523">
    <property type="entry name" value="TWO-COMPONENT SYSTEM SENSOR PROTEIN"/>
    <property type="match status" value="1"/>
</dbReference>
<keyword evidence="10" id="KW-0547">Nucleotide-binding</keyword>
<reference evidence="17 18" key="1">
    <citation type="submission" date="2019-12" db="EMBL/GenBank/DDBJ databases">
        <title>Genomic-based taxomic classification of the family Erythrobacteraceae.</title>
        <authorList>
            <person name="Xu L."/>
        </authorList>
    </citation>
    <scope>NUCLEOTIDE SEQUENCE [LARGE SCALE GENOMIC DNA]</scope>
    <source>
        <strain evidence="17 18">MCCC 1K02066</strain>
    </source>
</reference>
<dbReference type="InterPro" id="IPR000700">
    <property type="entry name" value="PAS-assoc_C"/>
</dbReference>
<keyword evidence="14" id="KW-0843">Virulence</keyword>
<evidence type="ECO:0000256" key="14">
    <source>
        <dbReference type="ARBA" id="ARBA00023026"/>
    </source>
</evidence>
<name>A0A6I4UQ44_9SPHN</name>
<dbReference type="FunFam" id="3.30.450.20:FF:000099">
    <property type="entry name" value="Sensory box sensor histidine kinase"/>
    <property type="match status" value="1"/>
</dbReference>
<dbReference type="SUPFAM" id="SSF55874">
    <property type="entry name" value="ATPase domain of HSP90 chaperone/DNA topoisomerase II/histidine kinase"/>
    <property type="match status" value="1"/>
</dbReference>
<evidence type="ECO:0000313" key="18">
    <source>
        <dbReference type="Proteomes" id="UP000469159"/>
    </source>
</evidence>
<dbReference type="InterPro" id="IPR036890">
    <property type="entry name" value="HATPase_C_sf"/>
</dbReference>
<dbReference type="InterPro" id="IPR011102">
    <property type="entry name" value="Sig_transdc_His_kinase_HWE"/>
</dbReference>
<dbReference type="RefSeq" id="WP_160745932.1">
    <property type="nucleotide sequence ID" value="NZ_WTYK01000002.1"/>
</dbReference>
<dbReference type="OrthoDB" id="136506at2"/>
<keyword evidence="5" id="KW-0716">Sensory transduction</keyword>
<dbReference type="Gene3D" id="3.30.565.10">
    <property type="entry name" value="Histidine kinase-like ATPase, C-terminal domain"/>
    <property type="match status" value="1"/>
</dbReference>
<evidence type="ECO:0000256" key="12">
    <source>
        <dbReference type="ARBA" id="ARBA00022840"/>
    </source>
</evidence>
<dbReference type="InterPro" id="IPR001610">
    <property type="entry name" value="PAC"/>
</dbReference>
<keyword evidence="9" id="KW-0677">Repeat</keyword>
<evidence type="ECO:0000256" key="2">
    <source>
        <dbReference type="ARBA" id="ARBA00012438"/>
    </source>
</evidence>
<dbReference type="InterPro" id="IPR000014">
    <property type="entry name" value="PAS"/>
</dbReference>
<dbReference type="SMART" id="SM00911">
    <property type="entry name" value="HWE_HK"/>
    <property type="match status" value="1"/>
</dbReference>
<evidence type="ECO:0000256" key="8">
    <source>
        <dbReference type="ARBA" id="ARBA00022679"/>
    </source>
</evidence>
<comment type="caution">
    <text evidence="17">The sequence shown here is derived from an EMBL/GenBank/DDBJ whole genome shotgun (WGS) entry which is preliminary data.</text>
</comment>
<dbReference type="PANTHER" id="PTHR41523:SF8">
    <property type="entry name" value="ETHYLENE RESPONSE SENSOR PROTEIN"/>
    <property type="match status" value="1"/>
</dbReference>
<evidence type="ECO:0000313" key="17">
    <source>
        <dbReference type="EMBL" id="MXP41100.1"/>
    </source>
</evidence>
<dbReference type="EMBL" id="WTYK01000002">
    <property type="protein sequence ID" value="MXP41100.1"/>
    <property type="molecule type" value="Genomic_DNA"/>
</dbReference>
<sequence>MKNSALPSDSFHRALEACIPVQQLEADLVAARNALHESDARFNTLADALPHMVWSAMPDGDHDYFNERWYEFTGVARGTTDSEGWNAVLHPGDRERALNAWHQCLQTGEPYQVEYRLRHRSGEYRWALARAMPMRNSEGEIVRWIGTCTDIHEAKQQAEQLEILSRELSHRIKNIFAVIGSLISLSARHASEHKGYAQQIKQRIAALGRAHEFVRPHSEESRQEGVSATLHALIGQILSPYPARDAGRIEISGEDVPVDDRSATPLALLVHELATNATKYGALGEDGGTVSIRSELQGEDLLLEWLEEDGPAVAGEPQRSGFGTVLSELSIRDQLGGELERDWHESGLRVRIRVPRANLQRQMG</sequence>
<keyword evidence="15" id="KW-0675">Receptor</keyword>
<dbReference type="Pfam" id="PF07536">
    <property type="entry name" value="HWE_HK"/>
    <property type="match status" value="1"/>
</dbReference>
<evidence type="ECO:0000256" key="11">
    <source>
        <dbReference type="ARBA" id="ARBA00022777"/>
    </source>
</evidence>
<dbReference type="Gene3D" id="3.30.450.20">
    <property type="entry name" value="PAS domain"/>
    <property type="match status" value="1"/>
</dbReference>
<dbReference type="InterPro" id="IPR013655">
    <property type="entry name" value="PAS_fold_3"/>
</dbReference>
<feature type="domain" description="PAC" evidence="16">
    <location>
        <begin position="111"/>
        <end position="163"/>
    </location>
</feature>
<evidence type="ECO:0000256" key="7">
    <source>
        <dbReference type="ARBA" id="ARBA00022643"/>
    </source>
</evidence>
<keyword evidence="6" id="KW-0285">Flavoprotein</keyword>